<name>A0A0D2HR42_9BACT</name>
<dbReference type="PATRIC" id="fig|1429043.3.peg.3414"/>
<gene>
    <name evidence="1" type="ORF">X474_16135</name>
</gene>
<keyword evidence="2" id="KW-1185">Reference proteome</keyword>
<dbReference type="STRING" id="1429043.X474_16135"/>
<dbReference type="RefSeq" id="WP_044349909.1">
    <property type="nucleotide sequence ID" value="NZ_AZAC01000020.1"/>
</dbReference>
<reference evidence="1 2" key="1">
    <citation type="submission" date="2013-11" db="EMBL/GenBank/DDBJ databases">
        <title>Metagenomic analysis of a methanogenic consortium involved in long chain n-alkane degradation.</title>
        <authorList>
            <person name="Davidova I.A."/>
            <person name="Callaghan A.V."/>
            <person name="Wawrik B."/>
            <person name="Pruitt S."/>
            <person name="Marks C."/>
            <person name="Duncan K.E."/>
            <person name="Suflita J.M."/>
        </authorList>
    </citation>
    <scope>NUCLEOTIDE SEQUENCE [LARGE SCALE GENOMIC DNA]</scope>
    <source>
        <strain evidence="1 2">SPR</strain>
    </source>
</reference>
<organism evidence="1 2">
    <name type="scientific">Dethiosulfatarculus sandiegensis</name>
    <dbReference type="NCBI Taxonomy" id="1429043"/>
    <lineage>
        <taxon>Bacteria</taxon>
        <taxon>Pseudomonadati</taxon>
        <taxon>Thermodesulfobacteriota</taxon>
        <taxon>Desulfarculia</taxon>
        <taxon>Desulfarculales</taxon>
        <taxon>Desulfarculaceae</taxon>
        <taxon>Dethiosulfatarculus</taxon>
    </lineage>
</organism>
<dbReference type="OrthoDB" id="9812053at2"/>
<dbReference type="SUPFAM" id="SSF75169">
    <property type="entry name" value="DsrEFH-like"/>
    <property type="match status" value="1"/>
</dbReference>
<dbReference type="Proteomes" id="UP000032233">
    <property type="component" value="Unassembled WGS sequence"/>
</dbReference>
<evidence type="ECO:0000313" key="2">
    <source>
        <dbReference type="Proteomes" id="UP000032233"/>
    </source>
</evidence>
<dbReference type="InterPro" id="IPR003787">
    <property type="entry name" value="Sulphur_relay_DsrE/F-like"/>
</dbReference>
<sequence length="116" mass="13135">MANFLFVLSKDDNEAATRCFQFAKIAFDKGHHVDMFFIDSGVNWADKERDLSIKTITGDCPQDYLPFLVEKEVKTGICTPCAKNRNMDEAKFFSNMQLDGGPHLIDMAAEAKVFNF</sequence>
<evidence type="ECO:0000313" key="1">
    <source>
        <dbReference type="EMBL" id="KIX12958.1"/>
    </source>
</evidence>
<dbReference type="Gene3D" id="3.40.1260.10">
    <property type="entry name" value="DsrEFH-like"/>
    <property type="match status" value="1"/>
</dbReference>
<protein>
    <submittedName>
        <fullName evidence="1">DsrE family protein</fullName>
    </submittedName>
</protein>
<dbReference type="EMBL" id="AZAC01000020">
    <property type="protein sequence ID" value="KIX12958.1"/>
    <property type="molecule type" value="Genomic_DNA"/>
</dbReference>
<accession>A0A0D2HR42</accession>
<dbReference type="InterPro" id="IPR027396">
    <property type="entry name" value="DsrEFH-like"/>
</dbReference>
<dbReference type="Pfam" id="PF02635">
    <property type="entry name" value="DsrE"/>
    <property type="match status" value="1"/>
</dbReference>
<proteinExistence type="predicted"/>
<dbReference type="AlphaFoldDB" id="A0A0D2HR42"/>
<dbReference type="InParanoid" id="A0A0D2HR42"/>
<comment type="caution">
    <text evidence="1">The sequence shown here is derived from an EMBL/GenBank/DDBJ whole genome shotgun (WGS) entry which is preliminary data.</text>
</comment>